<proteinExistence type="predicted"/>
<reference evidence="2" key="1">
    <citation type="submission" date="2018-06" db="EMBL/GenBank/DDBJ databases">
        <authorList>
            <consortium name="Pathogen Informatics"/>
        </authorList>
    </citation>
    <scope>NUCLEOTIDE SEQUENCE [LARGE SCALE GENOMIC DNA]</scope>
    <source>
        <strain evidence="2">NCTC10115</strain>
    </source>
</reference>
<evidence type="ECO:0000313" key="1">
    <source>
        <dbReference type="EMBL" id="SYV93939.1"/>
    </source>
</evidence>
<dbReference type="InterPro" id="IPR008979">
    <property type="entry name" value="Galactose-bd-like_sf"/>
</dbReference>
<dbReference type="EMBL" id="LS991952">
    <property type="protein sequence ID" value="SYV93939.1"/>
    <property type="molecule type" value="Genomic_DNA"/>
</dbReference>
<dbReference type="SUPFAM" id="SSF49785">
    <property type="entry name" value="Galactose-binding domain-like"/>
    <property type="match status" value="1"/>
</dbReference>
<sequence length="55" mass="6392">MIFRKTDGNIFKRTESLNNFEFLQVPITEDGSYEIIVSKPNQKPSKTETELALSW</sequence>
<organism evidence="1 2">
    <name type="scientific">Mycoplasmoides gallisepticum</name>
    <name type="common">Mycoplasma gallisepticum</name>
    <dbReference type="NCBI Taxonomy" id="2096"/>
    <lineage>
        <taxon>Bacteria</taxon>
        <taxon>Bacillati</taxon>
        <taxon>Mycoplasmatota</taxon>
        <taxon>Mycoplasmoidales</taxon>
        <taxon>Mycoplasmoidaceae</taxon>
        <taxon>Mycoplasmoides</taxon>
    </lineage>
</organism>
<feature type="non-terminal residue" evidence="1">
    <location>
        <position position="55"/>
    </location>
</feature>
<accession>A0A3B0PBJ8</accession>
<protein>
    <submittedName>
        <fullName evidence="1">Uncharacterized protein</fullName>
    </submittedName>
</protein>
<gene>
    <name evidence="1" type="ORF">NCTC10115_00230</name>
</gene>
<name>A0A3B0PBJ8_MYCGL</name>
<dbReference type="AlphaFoldDB" id="A0A3B0PBJ8"/>
<dbReference type="Proteomes" id="UP000260136">
    <property type="component" value="Chromosome"/>
</dbReference>
<evidence type="ECO:0000313" key="2">
    <source>
        <dbReference type="Proteomes" id="UP000260136"/>
    </source>
</evidence>